<keyword evidence="7 9" id="KW-0807">Transducer</keyword>
<dbReference type="Proteomes" id="UP001377692">
    <property type="component" value="Unassembled WGS sequence"/>
</dbReference>
<dbReference type="CDD" id="cd06225">
    <property type="entry name" value="HAMP"/>
    <property type="match status" value="1"/>
</dbReference>
<feature type="transmembrane region" description="Helical" evidence="10">
    <location>
        <begin position="21"/>
        <end position="40"/>
    </location>
</feature>
<evidence type="ECO:0000256" key="5">
    <source>
        <dbReference type="ARBA" id="ARBA00022989"/>
    </source>
</evidence>
<keyword evidence="5 10" id="KW-1133">Transmembrane helix</keyword>
<evidence type="ECO:0000256" key="2">
    <source>
        <dbReference type="ARBA" id="ARBA00022475"/>
    </source>
</evidence>
<dbReference type="SMART" id="SM00283">
    <property type="entry name" value="MA"/>
    <property type="match status" value="1"/>
</dbReference>
<evidence type="ECO:0000256" key="4">
    <source>
        <dbReference type="ARBA" id="ARBA00022692"/>
    </source>
</evidence>
<comment type="subcellular location">
    <subcellularLocation>
        <location evidence="1">Cell membrane</location>
        <topology evidence="1">Multi-pass membrane protein</topology>
    </subcellularLocation>
</comment>
<comment type="similarity">
    <text evidence="8">Belongs to the methyl-accepting chemotaxis (MCP) protein family.</text>
</comment>
<gene>
    <name evidence="13" type="ORF">V7V80_18215</name>
</gene>
<dbReference type="PROSITE" id="PS50111">
    <property type="entry name" value="CHEMOTAXIS_TRANSDUC_2"/>
    <property type="match status" value="1"/>
</dbReference>
<evidence type="ECO:0000256" key="7">
    <source>
        <dbReference type="ARBA" id="ARBA00023224"/>
    </source>
</evidence>
<dbReference type="PANTHER" id="PTHR32089:SF119">
    <property type="entry name" value="METHYL-ACCEPTING CHEMOTAXIS PROTEIN CTPL"/>
    <property type="match status" value="1"/>
</dbReference>
<evidence type="ECO:0000313" key="13">
    <source>
        <dbReference type="EMBL" id="MEJ5906623.1"/>
    </source>
</evidence>
<dbReference type="PANTHER" id="PTHR32089">
    <property type="entry name" value="METHYL-ACCEPTING CHEMOTAXIS PROTEIN MCPB"/>
    <property type="match status" value="1"/>
</dbReference>
<feature type="domain" description="Methyl-accepting transducer" evidence="11">
    <location>
        <begin position="407"/>
        <end position="643"/>
    </location>
</feature>
<proteinExistence type="inferred from homology"/>
<evidence type="ECO:0000259" key="12">
    <source>
        <dbReference type="PROSITE" id="PS50885"/>
    </source>
</evidence>
<dbReference type="SUPFAM" id="SSF58104">
    <property type="entry name" value="Methyl-accepting chemotaxis protein (MCP) signaling domain"/>
    <property type="match status" value="1"/>
</dbReference>
<keyword evidence="6 10" id="KW-0472">Membrane</keyword>
<reference evidence="13 14" key="1">
    <citation type="submission" date="2024-02" db="EMBL/GenBank/DDBJ databases">
        <title>Identification of pathogenicity and growth-promoting functions of Pseudomonas putida variants.</title>
        <authorList>
            <person name="Sun J."/>
        </authorList>
    </citation>
    <scope>NUCLEOTIDE SEQUENCE [LARGE SCALE GENOMIC DNA]</scope>
    <source>
        <strain evidence="13 14">A04</strain>
    </source>
</reference>
<keyword evidence="4 10" id="KW-0812">Transmembrane</keyword>
<evidence type="ECO:0000256" key="3">
    <source>
        <dbReference type="ARBA" id="ARBA00022481"/>
    </source>
</evidence>
<dbReference type="Gene3D" id="1.10.287.950">
    <property type="entry name" value="Methyl-accepting chemotaxis protein"/>
    <property type="match status" value="1"/>
</dbReference>
<keyword evidence="2" id="KW-1003">Cell membrane</keyword>
<evidence type="ECO:0000259" key="11">
    <source>
        <dbReference type="PROSITE" id="PS50111"/>
    </source>
</evidence>
<dbReference type="InterPro" id="IPR004089">
    <property type="entry name" value="MCPsignal_dom"/>
</dbReference>
<dbReference type="PROSITE" id="PS50885">
    <property type="entry name" value="HAMP"/>
    <property type="match status" value="1"/>
</dbReference>
<feature type="domain" description="HAMP" evidence="12">
    <location>
        <begin position="356"/>
        <end position="402"/>
    </location>
</feature>
<dbReference type="Pfam" id="PF00015">
    <property type="entry name" value="MCPsignal"/>
    <property type="match status" value="1"/>
</dbReference>
<evidence type="ECO:0000256" key="9">
    <source>
        <dbReference type="PROSITE-ProRule" id="PRU00284"/>
    </source>
</evidence>
<feature type="transmembrane region" description="Helical" evidence="10">
    <location>
        <begin position="325"/>
        <end position="345"/>
    </location>
</feature>
<sequence>MKRLLYPAIALMNRLSFGQKFSLVSVLFFLPMLVISGYLVRDAYQQFQATRAELQGIAPLRESLALRAGFESLALRAGFESLGSLLQINAVIGQSGQAGDVESRIAALQGNVQEHLQALHSDDPQLEAKREDLADAFARAREESSLQNKTALFDALLAQAQVLTRLVASQSGLSQDSQTSVRQLNDLLGVATAQVTQALADGQAMGAIALGRGFMDSSGSARFEDLLQRLERLATDYALRLEDALGSDPAANAALASSAQASQATVRQAAALFEAQVVVAETLDAPWPAFYQQTHELMEHTYRLNEAILMHLQGQLQNRLGEQQWRMIGLVAVLAGVFALIVYLYSGFYVSTRATLGQLGRAMGKVANGDMTVSFQARSRDELGELGQGFSDTVQRIRGLIDQVGRTVVAVEEQASQVLAVSVRSNQAVSGQREQIEQVATAMNQMSATAQEVARSAALAADGAQQVNQESASGRDLVQRQQGSIDRLAAEIDQSVGAVNQLASDSQAIGRVLEVIRSIAEQTNLLALNAAIEAARAGEQGRGFAVVADEVRTLARRTQDSTAEIAQMIQRLQEGVAAAVNAMGSSHQMAAGTVDETRRVQQALGNILGAVGSIVEQNQQIAAAVEQQTAVAHDIDQNIVAINSAAQDTTQGACLTEEASRALSAQVVELKRLIGAFRV</sequence>
<dbReference type="Pfam" id="PF00672">
    <property type="entry name" value="HAMP"/>
    <property type="match status" value="1"/>
</dbReference>
<keyword evidence="14" id="KW-1185">Reference proteome</keyword>
<keyword evidence="3" id="KW-0488">Methylation</keyword>
<evidence type="ECO:0000256" key="1">
    <source>
        <dbReference type="ARBA" id="ARBA00004651"/>
    </source>
</evidence>
<evidence type="ECO:0000256" key="8">
    <source>
        <dbReference type="ARBA" id="ARBA00029447"/>
    </source>
</evidence>
<evidence type="ECO:0000313" key="14">
    <source>
        <dbReference type="Proteomes" id="UP001377692"/>
    </source>
</evidence>
<organism evidence="13 14">
    <name type="scientific">Pseudomonas kermanshahensis</name>
    <dbReference type="NCBI Taxonomy" id="2745482"/>
    <lineage>
        <taxon>Bacteria</taxon>
        <taxon>Pseudomonadati</taxon>
        <taxon>Pseudomonadota</taxon>
        <taxon>Gammaproteobacteria</taxon>
        <taxon>Pseudomonadales</taxon>
        <taxon>Pseudomonadaceae</taxon>
        <taxon>Pseudomonas</taxon>
    </lineage>
</organism>
<evidence type="ECO:0000256" key="10">
    <source>
        <dbReference type="SAM" id="Phobius"/>
    </source>
</evidence>
<comment type="caution">
    <text evidence="13">The sequence shown here is derived from an EMBL/GenBank/DDBJ whole genome shotgun (WGS) entry which is preliminary data.</text>
</comment>
<name>A0ABU8R9S6_9PSED</name>
<protein>
    <submittedName>
        <fullName evidence="13">Methyl-accepting chemotaxis protein</fullName>
    </submittedName>
</protein>
<dbReference type="CDD" id="cd11386">
    <property type="entry name" value="MCP_signal"/>
    <property type="match status" value="1"/>
</dbReference>
<dbReference type="InterPro" id="IPR003660">
    <property type="entry name" value="HAMP_dom"/>
</dbReference>
<dbReference type="EMBL" id="JBBHLD010000017">
    <property type="protein sequence ID" value="MEJ5906623.1"/>
    <property type="molecule type" value="Genomic_DNA"/>
</dbReference>
<dbReference type="SMART" id="SM00304">
    <property type="entry name" value="HAMP"/>
    <property type="match status" value="2"/>
</dbReference>
<evidence type="ECO:0000256" key="6">
    <source>
        <dbReference type="ARBA" id="ARBA00023136"/>
    </source>
</evidence>
<accession>A0ABU8R9S6</accession>